<keyword evidence="1" id="KW-0732">Signal</keyword>
<dbReference type="RefSeq" id="WP_200351533.1">
    <property type="nucleotide sequence ID" value="NZ_BAABHZ010000006.1"/>
</dbReference>
<dbReference type="SUPFAM" id="SSF75304">
    <property type="entry name" value="Amidase signature (AS) enzymes"/>
    <property type="match status" value="1"/>
</dbReference>
<dbReference type="Proteomes" id="UP000600139">
    <property type="component" value="Unassembled WGS sequence"/>
</dbReference>
<protein>
    <recommendedName>
        <fullName evidence="2">Amidase domain-containing protein</fullName>
    </recommendedName>
</protein>
<dbReference type="InterPro" id="IPR023631">
    <property type="entry name" value="Amidase_dom"/>
</dbReference>
<proteinExistence type="predicted"/>
<dbReference type="InterPro" id="IPR036928">
    <property type="entry name" value="AS_sf"/>
</dbReference>
<dbReference type="PANTHER" id="PTHR42678">
    <property type="entry name" value="AMIDASE"/>
    <property type="match status" value="1"/>
</dbReference>
<comment type="caution">
    <text evidence="3">The sequence shown here is derived from an EMBL/GenBank/DDBJ whole genome shotgun (WGS) entry which is preliminary data.</text>
</comment>
<evidence type="ECO:0000256" key="1">
    <source>
        <dbReference type="SAM" id="SignalP"/>
    </source>
</evidence>
<accession>A0A934R711</accession>
<dbReference type="EMBL" id="JAENIK010000011">
    <property type="protein sequence ID" value="MBK1816600.1"/>
    <property type="molecule type" value="Genomic_DNA"/>
</dbReference>
<organism evidence="3 4">
    <name type="scientific">Luteolibacter yonseiensis</name>
    <dbReference type="NCBI Taxonomy" id="1144680"/>
    <lineage>
        <taxon>Bacteria</taxon>
        <taxon>Pseudomonadati</taxon>
        <taxon>Verrucomicrobiota</taxon>
        <taxon>Verrucomicrobiia</taxon>
        <taxon>Verrucomicrobiales</taxon>
        <taxon>Verrucomicrobiaceae</taxon>
        <taxon>Luteolibacter</taxon>
    </lineage>
</organism>
<evidence type="ECO:0000259" key="2">
    <source>
        <dbReference type="Pfam" id="PF01425"/>
    </source>
</evidence>
<feature type="chain" id="PRO_5037185651" description="Amidase domain-containing protein" evidence="1">
    <location>
        <begin position="30"/>
        <end position="682"/>
    </location>
</feature>
<dbReference type="Pfam" id="PF01425">
    <property type="entry name" value="Amidase"/>
    <property type="match status" value="1"/>
</dbReference>
<evidence type="ECO:0000313" key="3">
    <source>
        <dbReference type="EMBL" id="MBK1816600.1"/>
    </source>
</evidence>
<dbReference type="InterPro" id="IPR020556">
    <property type="entry name" value="Amidase_CS"/>
</dbReference>
<dbReference type="AlphaFoldDB" id="A0A934R711"/>
<reference evidence="3" key="1">
    <citation type="submission" date="2021-01" db="EMBL/GenBank/DDBJ databases">
        <title>Modified the classification status of verrucomicrobia.</title>
        <authorList>
            <person name="Feng X."/>
        </authorList>
    </citation>
    <scope>NUCLEOTIDE SEQUENCE</scope>
    <source>
        <strain evidence="3">JCM 18052</strain>
    </source>
</reference>
<keyword evidence="4" id="KW-1185">Reference proteome</keyword>
<sequence length="682" mass="72122">MIFLKCHHLWRNRLSAAAAIGLGISAAHADKTVPFVLEDSTMEDVQKAMDAGALTSVELSLLYMNRIEAYDRNGLTLNTVPAINPRLIAEAARADRLRANGQKLGPLQGIPFTAKGSFNFEGLPNTDGITAWADLYPQESCFVIDKLQDAGAVFLGHANLDAFQSSTSQALSQVWGLARNPYNPEFRTGGSSGGSGAATGGNLSFFSLGGETGGSVRSPSDRGGIVGIKTSNALISVRGLAPLAWDRDVVGPMARHAQDTAHIMDAATVTDPDDIWASVDVIPGRAKPTGYSATAASTTLAGKRLGVPVNMLGNSTGSVADEIRALFAQARADLQAAGATIVEVTVPPELDISFTGRRASVPQSVLVPPTRKLYSPVNTDLTGNMVGSSRGYPFKTFLEAVLATPADTPETLHSKVVARISPVTQLTQSSRDAIANKTTFGPTAPDAVEHFLAVRYQILDYEAFLAANNLDALIMPTAPVKTSTGITLPPISRALVNSFSNPFVTVPMGTVNIPLNATTTAEPSTLGFMGRFWGDDKVLGIAAAYEAATRHRVNSPLVPPLEGENFNYVVKEIVPPIHPPIINLQSKAVVKGKGKNLRLVVSGTITKDASLKSIKVTIGGKRVPVSGMAKWNAVIGLGDLQKRINSRSNTVSVTVLVKDSVGNTSAVIRNVKLPNLKKLVRL</sequence>
<evidence type="ECO:0000313" key="4">
    <source>
        <dbReference type="Proteomes" id="UP000600139"/>
    </source>
</evidence>
<dbReference type="PANTHER" id="PTHR42678:SF11">
    <property type="entry name" value="AMIDASE FAMILY PROTEIN"/>
    <property type="match status" value="1"/>
</dbReference>
<dbReference type="PROSITE" id="PS00571">
    <property type="entry name" value="AMIDASES"/>
    <property type="match status" value="1"/>
</dbReference>
<feature type="domain" description="Amidase" evidence="2">
    <location>
        <begin position="62"/>
        <end position="348"/>
    </location>
</feature>
<feature type="signal peptide" evidence="1">
    <location>
        <begin position="1"/>
        <end position="29"/>
    </location>
</feature>
<dbReference type="Gene3D" id="3.90.1300.10">
    <property type="entry name" value="Amidase signature (AS) domain"/>
    <property type="match status" value="1"/>
</dbReference>
<name>A0A934R711_9BACT</name>
<gene>
    <name evidence="3" type="ORF">JIN84_13320</name>
</gene>